<comment type="caution">
    <text evidence="2">The sequence shown here is derived from an EMBL/GenBank/DDBJ whole genome shotgun (WGS) entry which is preliminary data.</text>
</comment>
<organism evidence="2 3">
    <name type="scientific">Acetobacter senegalensis</name>
    <dbReference type="NCBI Taxonomy" id="446692"/>
    <lineage>
        <taxon>Bacteria</taxon>
        <taxon>Pseudomonadati</taxon>
        <taxon>Pseudomonadota</taxon>
        <taxon>Alphaproteobacteria</taxon>
        <taxon>Acetobacterales</taxon>
        <taxon>Acetobacteraceae</taxon>
        <taxon>Acetobacter</taxon>
    </lineage>
</organism>
<accession>A0A149U9I4</accession>
<feature type="non-terminal residue" evidence="2">
    <location>
        <position position="1"/>
    </location>
</feature>
<feature type="domain" description="Cobalamin biosynthesis protein CobT VWA" evidence="1">
    <location>
        <begin position="1"/>
        <end position="46"/>
    </location>
</feature>
<evidence type="ECO:0000313" key="2">
    <source>
        <dbReference type="EMBL" id="KXV61966.1"/>
    </source>
</evidence>
<dbReference type="Proteomes" id="UP000075360">
    <property type="component" value="Unassembled WGS sequence"/>
</dbReference>
<gene>
    <name evidence="2" type="ORF">AD948_00070</name>
</gene>
<protein>
    <recommendedName>
        <fullName evidence="1">Cobalamin biosynthesis protein CobT VWA domain-containing protein</fullName>
    </recommendedName>
</protein>
<dbReference type="InterPro" id="IPR025861">
    <property type="entry name" value="CobT_VWA_dom"/>
</dbReference>
<name>A0A149U9I4_9PROT</name>
<dbReference type="AlphaFoldDB" id="A0A149U9I4"/>
<reference evidence="2 3" key="1">
    <citation type="submission" date="2015-06" db="EMBL/GenBank/DDBJ databases">
        <title>Improved classification and identification of acetic acid bacteria using matrix-assisted laser desorption/ionization time-of-flight mass spectrometry; Gluconobacter nephelii and Gluconobacter uchimurae are later heterotypic synonyms of Gluconobacter japonicus and Gluconobacter oxydans, respectively.</title>
        <authorList>
            <person name="Li L."/>
            <person name="Cleenwerck I."/>
            <person name="De Vuyst L."/>
            <person name="Vandamme P."/>
        </authorList>
    </citation>
    <scope>NUCLEOTIDE SEQUENCE [LARGE SCALE GENOMIC DNA]</scope>
    <source>
        <strain evidence="2 3">LMG 23690</strain>
    </source>
</reference>
<dbReference type="RefSeq" id="WP_156478857.1">
    <property type="nucleotide sequence ID" value="NZ_LHZU01000013.1"/>
</dbReference>
<proteinExistence type="predicted"/>
<evidence type="ECO:0000313" key="3">
    <source>
        <dbReference type="Proteomes" id="UP000075360"/>
    </source>
</evidence>
<dbReference type="Pfam" id="PF11775">
    <property type="entry name" value="CobT_C"/>
    <property type="match status" value="1"/>
</dbReference>
<dbReference type="PATRIC" id="fig|446692.4.peg.318"/>
<dbReference type="EMBL" id="LHZU01000013">
    <property type="protein sequence ID" value="KXV61966.1"/>
    <property type="molecule type" value="Genomic_DNA"/>
</dbReference>
<dbReference type="OrthoDB" id="9764783at2"/>
<sequence>EDRSPVELTAIGIGHDVGRYYQRAVTITDAEELGGTMLQALSGLFDEKSAQRGRRKARSRR</sequence>
<evidence type="ECO:0000259" key="1">
    <source>
        <dbReference type="Pfam" id="PF11775"/>
    </source>
</evidence>